<gene>
    <name evidence="1" type="ORF">AXG93_590s1050</name>
</gene>
<dbReference type="Gene3D" id="3.40.50.300">
    <property type="entry name" value="P-loop containing nucleotide triphosphate hydrolases"/>
    <property type="match status" value="1"/>
</dbReference>
<dbReference type="PANTHER" id="PTHR47679:SF1">
    <property type="entry name" value="PROTEIN TORNADO 1"/>
    <property type="match status" value="1"/>
</dbReference>
<reference evidence="1" key="1">
    <citation type="submission" date="2016-03" db="EMBL/GenBank/DDBJ databases">
        <title>Mechanisms controlling the formation of the plant cell surface in tip-growing cells are functionally conserved among land plants.</title>
        <authorList>
            <person name="Honkanen S."/>
            <person name="Jones V.A."/>
            <person name="Morieri G."/>
            <person name="Champion C."/>
            <person name="Hetherington A.J."/>
            <person name="Kelly S."/>
            <person name="Saint-Marcoux D."/>
            <person name="Proust H."/>
            <person name="Prescott H."/>
            <person name="Dolan L."/>
        </authorList>
    </citation>
    <scope>NUCLEOTIDE SEQUENCE [LARGE SCALE GENOMIC DNA]</scope>
    <source>
        <tissue evidence="1">Whole gametophyte</tissue>
    </source>
</reference>
<comment type="caution">
    <text evidence="1">The sequence shown here is derived from an EMBL/GenBank/DDBJ whole genome shotgun (WGS) entry which is preliminary data.</text>
</comment>
<dbReference type="InterPro" id="IPR027417">
    <property type="entry name" value="P-loop_NTPase"/>
</dbReference>
<keyword evidence="2" id="KW-1185">Reference proteome</keyword>
<name>A0A176VW39_MARPO</name>
<dbReference type="Proteomes" id="UP000077202">
    <property type="component" value="Unassembled WGS sequence"/>
</dbReference>
<sequence>MSLYTQVGPLSVLAHVRSTEFKQLPDSTLQNLGAFVVIATSSSEQSLEYSVSHLLHRGAHGYSSLKVEDTIEGAGASMDSQAAGLGTREMASADDKPELPTAVQDLIRRLEGRRLDGVWKESDGMMQLPCLINPELEEFFPERASLSTNIGWRSQVRLRVLEAISSCTEFNILDVEEICGGDISRLTASEWELVFRGCRSSTSLHRMIAERLKWTSLAEVERWCLQLGKILGNCSAADFEDCALSARCFLNLASGLRENSASKLKNLGVWNAWEDMNALKHVADVISSAAQLKILRFGSQSDRMIDMDESVVRALSQALIQSSSLKTLSLEGVEGRAAVLLLNALAGDDGNLSIECLRLSRLFGIGDCILELFTSYPSLREVTFSAIEMRPEECRVLGKAIRDNVTIPTIHIENYIDQLCGPLERIEEIACAASSDDKDPVLHLKIHVREEDELMSALSLLGRVMRGEIQSINSFRLDTSWISTSGSNLERIESILPMNESTGKTSVLKVLVLTRISEDTFKRIWKQLLCYLRSNTSLSTLRLFRESLDREEAVNEEELRDLMGLLQVNLTLHRIDVSTPMCLQCGKRELIGEALKQNQERAVYMSVFREANLKFGDAKAGRLFLCGSPRAGKTQLRQTLMRIIQGKSWFGNKWRELWRTKGIEVEFLQNNDKMQISIWDFAGQWIFRTLQNILLPQTNNFCVYLFVYSPFCEKTNSPKAYSSFQTELEEWLIFITSSTKITGHNLPQVLVVISHKDKMTSSSLAWAYSIVEELKKRFATCVDLCPSQECLLVDARKKKHVIPLKNRIFDIFEKLLSEKSPRVPQLCLHLSSLLVTNTRDSRVCPLWPSKKFHDFCAPSFKQFIPSTSAHFVDHSSILTSVISYLNDAGSIIYIPNVDHIIVDPNWLTNAFLGELIALGQDFQVQESEAFDRTMSRDSYTSKNGFVSESVFAQLIETFLDKQPRLQNVEREVLEKILFNLDLCFKLEDTSQYFIPSFIREYASMDEQKHQAGAHAGSMAWDSRFGTPQFAGIRIQCKDRTTMSLTAAFFPRFQMFMRRKLISEMHVPKETVTCSRHYLLFFLDGHQIYVEHVQSEKSHNYVDVLMLCSEHKSREVGIQYVLKHVVQELISFCASSKGCPGVVLVLGVIQTFCVELLIPIHLRVSILIEELKSEFSDSISRKLGDMASDSSQLVEEDLLHYEHTWPPLPGQLTVRCERATNLLWESDVEAVVSEIRQKRIQQLKSLHHGLVGLNDDLAQFHPESENKASSSMLPQTQDCNPASSRCLRRASTCVENCSTQLLLSKIDELVAKVDGLESIVRRLDMKMGHILSLQQEVQSTWSDFMSKVDRVIEYSDLPQHSRMPKRPYITDDVGLFYRMSASLHLGTTVRLRLMCESVNGFHSVKNQEGLMLRVDQENMGWIPRVIEISYKVLYYALKAGVDVTLGLGDGIPEWDDLKTDVVKLDGISNDDGRAIRKGGQSERLKEAWLRIQQTLAPQLQSNYSRIFKLFQVKYVRQQIGGHAWVCEECMNQGIRSRSLTC</sequence>
<protein>
    <recommendedName>
        <fullName evidence="3">C-terminal of Roc (COR) domain-containing protein</fullName>
    </recommendedName>
</protein>
<dbReference type="Gene3D" id="3.80.10.10">
    <property type="entry name" value="Ribonuclease Inhibitor"/>
    <property type="match status" value="1"/>
</dbReference>
<dbReference type="SUPFAM" id="SSF52540">
    <property type="entry name" value="P-loop containing nucleoside triphosphate hydrolases"/>
    <property type="match status" value="1"/>
</dbReference>
<dbReference type="SUPFAM" id="SSF52047">
    <property type="entry name" value="RNI-like"/>
    <property type="match status" value="1"/>
</dbReference>
<evidence type="ECO:0000313" key="1">
    <source>
        <dbReference type="EMBL" id="OAE24512.1"/>
    </source>
</evidence>
<evidence type="ECO:0000313" key="2">
    <source>
        <dbReference type="Proteomes" id="UP000077202"/>
    </source>
</evidence>
<accession>A0A176VW39</accession>
<organism evidence="1 2">
    <name type="scientific">Marchantia polymorpha subsp. ruderalis</name>
    <dbReference type="NCBI Taxonomy" id="1480154"/>
    <lineage>
        <taxon>Eukaryota</taxon>
        <taxon>Viridiplantae</taxon>
        <taxon>Streptophyta</taxon>
        <taxon>Embryophyta</taxon>
        <taxon>Marchantiophyta</taxon>
        <taxon>Marchantiopsida</taxon>
        <taxon>Marchantiidae</taxon>
        <taxon>Marchantiales</taxon>
        <taxon>Marchantiaceae</taxon>
        <taxon>Marchantia</taxon>
    </lineage>
</organism>
<dbReference type="PANTHER" id="PTHR47679">
    <property type="entry name" value="PROTEIN TORNADO 1"/>
    <property type="match status" value="1"/>
</dbReference>
<dbReference type="InterPro" id="IPR032675">
    <property type="entry name" value="LRR_dom_sf"/>
</dbReference>
<evidence type="ECO:0008006" key="3">
    <source>
        <dbReference type="Google" id="ProtNLM"/>
    </source>
</evidence>
<proteinExistence type="predicted"/>
<dbReference type="EMBL" id="LVLJ01002576">
    <property type="protein sequence ID" value="OAE24512.1"/>
    <property type="molecule type" value="Genomic_DNA"/>
</dbReference>